<organism evidence="2 3">
    <name type="scientific">Araneus ventricosus</name>
    <name type="common">Orbweaver spider</name>
    <name type="synonym">Epeira ventricosa</name>
    <dbReference type="NCBI Taxonomy" id="182803"/>
    <lineage>
        <taxon>Eukaryota</taxon>
        <taxon>Metazoa</taxon>
        <taxon>Ecdysozoa</taxon>
        <taxon>Arthropoda</taxon>
        <taxon>Chelicerata</taxon>
        <taxon>Arachnida</taxon>
        <taxon>Araneae</taxon>
        <taxon>Araneomorphae</taxon>
        <taxon>Entelegynae</taxon>
        <taxon>Araneoidea</taxon>
        <taxon>Araneidae</taxon>
        <taxon>Araneus</taxon>
    </lineage>
</organism>
<proteinExistence type="predicted"/>
<keyword evidence="3" id="KW-1185">Reference proteome</keyword>
<dbReference type="Proteomes" id="UP000499080">
    <property type="component" value="Unassembled WGS sequence"/>
</dbReference>
<evidence type="ECO:0000313" key="2">
    <source>
        <dbReference type="EMBL" id="GBN16574.1"/>
    </source>
</evidence>
<sequence>MKPLTSCMEENKKLMKRKVIPMKESEDEEFGSFQQETEAAEMKEVLKSHPSQTTRTTSELASSSPNFCITPDGGRLIHVRFSVHRAHKHGGFLVDRVSNLEPYGCEAKTLSLGHRGFLIVLDPSATVIVRLPRCNAPA</sequence>
<name>A0A4Y2LQ21_ARAVE</name>
<comment type="caution">
    <text evidence="2">The sequence shown here is derived from an EMBL/GenBank/DDBJ whole genome shotgun (WGS) entry which is preliminary data.</text>
</comment>
<dbReference type="EMBL" id="BGPR01006165">
    <property type="protein sequence ID" value="GBN16574.1"/>
    <property type="molecule type" value="Genomic_DNA"/>
</dbReference>
<evidence type="ECO:0000313" key="3">
    <source>
        <dbReference type="Proteomes" id="UP000499080"/>
    </source>
</evidence>
<accession>A0A4Y2LQ21</accession>
<reference evidence="2 3" key="1">
    <citation type="journal article" date="2019" name="Sci. Rep.">
        <title>Orb-weaving spider Araneus ventricosus genome elucidates the spidroin gene catalogue.</title>
        <authorList>
            <person name="Kono N."/>
            <person name="Nakamura H."/>
            <person name="Ohtoshi R."/>
            <person name="Moran D.A.P."/>
            <person name="Shinohara A."/>
            <person name="Yoshida Y."/>
            <person name="Fujiwara M."/>
            <person name="Mori M."/>
            <person name="Tomita M."/>
            <person name="Arakawa K."/>
        </authorList>
    </citation>
    <scope>NUCLEOTIDE SEQUENCE [LARGE SCALE GENOMIC DNA]</scope>
</reference>
<evidence type="ECO:0000256" key="1">
    <source>
        <dbReference type="SAM" id="MobiDB-lite"/>
    </source>
</evidence>
<feature type="region of interest" description="Disordered" evidence="1">
    <location>
        <begin position="41"/>
        <end position="64"/>
    </location>
</feature>
<protein>
    <submittedName>
        <fullName evidence="2">Uncharacterized protein</fullName>
    </submittedName>
</protein>
<gene>
    <name evidence="2" type="ORF">AVEN_256054_1</name>
</gene>
<dbReference type="AlphaFoldDB" id="A0A4Y2LQ21"/>
<feature type="compositionally biased region" description="Polar residues" evidence="1">
    <location>
        <begin position="49"/>
        <end position="64"/>
    </location>
</feature>